<dbReference type="Pfam" id="PF03972">
    <property type="entry name" value="MmgE_PrpD_N"/>
    <property type="match status" value="1"/>
</dbReference>
<organism evidence="4 5">
    <name type="scientific">Bosea lathyri</name>
    <dbReference type="NCBI Taxonomy" id="1036778"/>
    <lineage>
        <taxon>Bacteria</taxon>
        <taxon>Pseudomonadati</taxon>
        <taxon>Pseudomonadota</taxon>
        <taxon>Alphaproteobacteria</taxon>
        <taxon>Hyphomicrobiales</taxon>
        <taxon>Boseaceae</taxon>
        <taxon>Bosea</taxon>
    </lineage>
</organism>
<evidence type="ECO:0000259" key="3">
    <source>
        <dbReference type="Pfam" id="PF19305"/>
    </source>
</evidence>
<dbReference type="InterPro" id="IPR036148">
    <property type="entry name" value="MmgE/PrpD_sf"/>
</dbReference>
<dbReference type="InterPro" id="IPR005656">
    <property type="entry name" value="MmgE_PrpD"/>
</dbReference>
<sequence>MSSLAFIHDLRFADLPAEVVHQARRCLLDLIGVAAAGRRTELSRIVHGFAVRQMGASEGGARLLFDGRRASAAGAAFAGASTIDSFDAHDGHALTKGHAGVAILPALLAVADAEQLVATGLVDGREILTALVIGYEIAIRAGIALHGSVADYHTSGAWNALACAAITARLLRLTPEETRHALGIAEYHGPRSQMMRCIDHPTMLKDGSGWGAFAGVSAAYLAQDGFSGAPAITMEAPEQAGLWSDLGTRWRIGEQYFKPWPVCRWAQPAVEAAATMLASGPIAPAGIVSIEVETFAEAVRLGAAVPATTEAAQYALGFPLAAFLVRGRLGAAEIGPEGLADPAIAAMTRLIVLRERAEFSRQFPAKRQAVLRIVMADGEVRTSPVTTARGDPDAPLGDADLKQKFSELTDYLSEDRSRRICETSLGLGAPDVSLAALMDQVLAAEPTETGRRRGRPAIAATG</sequence>
<feature type="domain" description="MmgE/PrpD N-terminal" evidence="2">
    <location>
        <begin position="6"/>
        <end position="233"/>
    </location>
</feature>
<proteinExistence type="inferred from homology"/>
<dbReference type="Gene3D" id="1.10.4100.10">
    <property type="entry name" value="2-methylcitrate dehydratase PrpD"/>
    <property type="match status" value="1"/>
</dbReference>
<dbReference type="SUPFAM" id="SSF103378">
    <property type="entry name" value="2-methylcitrate dehydratase PrpD"/>
    <property type="match status" value="1"/>
</dbReference>
<dbReference type="AlphaFoldDB" id="A0A1H5Z193"/>
<keyword evidence="5" id="KW-1185">Reference proteome</keyword>
<reference evidence="4 5" key="1">
    <citation type="submission" date="2016-10" db="EMBL/GenBank/DDBJ databases">
        <authorList>
            <person name="de Groot N.N."/>
        </authorList>
    </citation>
    <scope>NUCLEOTIDE SEQUENCE [LARGE SCALE GENOMIC DNA]</scope>
    <source>
        <strain evidence="4 5">DSM 26656</strain>
    </source>
</reference>
<dbReference type="InterPro" id="IPR045337">
    <property type="entry name" value="MmgE_PrpD_C"/>
</dbReference>
<evidence type="ECO:0000313" key="4">
    <source>
        <dbReference type="EMBL" id="SEG30369.1"/>
    </source>
</evidence>
<protein>
    <submittedName>
        <fullName evidence="4">2-methylcitrate dehydratase PrpD</fullName>
    </submittedName>
</protein>
<dbReference type="RefSeq" id="WP_103872655.1">
    <property type="nucleotide sequence ID" value="NZ_FNUY01000004.1"/>
</dbReference>
<evidence type="ECO:0000259" key="2">
    <source>
        <dbReference type="Pfam" id="PF03972"/>
    </source>
</evidence>
<dbReference type="InterPro" id="IPR042183">
    <property type="entry name" value="MmgE/PrpD_sf_1"/>
</dbReference>
<dbReference type="OrthoDB" id="5415580at2"/>
<comment type="similarity">
    <text evidence="1">Belongs to the PrpD family.</text>
</comment>
<gene>
    <name evidence="4" type="ORF">SAMN04488115_104212</name>
</gene>
<dbReference type="PANTHER" id="PTHR16943">
    <property type="entry name" value="2-METHYLCITRATE DEHYDRATASE-RELATED"/>
    <property type="match status" value="1"/>
</dbReference>
<evidence type="ECO:0000313" key="5">
    <source>
        <dbReference type="Proteomes" id="UP000236743"/>
    </source>
</evidence>
<dbReference type="GO" id="GO:0016829">
    <property type="term" value="F:lyase activity"/>
    <property type="evidence" value="ECO:0007669"/>
    <property type="project" value="InterPro"/>
</dbReference>
<dbReference type="InterPro" id="IPR042188">
    <property type="entry name" value="MmgE/PrpD_sf_2"/>
</dbReference>
<dbReference type="Gene3D" id="3.30.1330.120">
    <property type="entry name" value="2-methylcitrate dehydratase PrpD"/>
    <property type="match status" value="1"/>
</dbReference>
<dbReference type="PANTHER" id="PTHR16943:SF8">
    <property type="entry name" value="2-METHYLCITRATE DEHYDRATASE"/>
    <property type="match status" value="1"/>
</dbReference>
<dbReference type="EMBL" id="FNUY01000004">
    <property type="protein sequence ID" value="SEG30369.1"/>
    <property type="molecule type" value="Genomic_DNA"/>
</dbReference>
<evidence type="ECO:0000256" key="1">
    <source>
        <dbReference type="ARBA" id="ARBA00006174"/>
    </source>
</evidence>
<dbReference type="InterPro" id="IPR045336">
    <property type="entry name" value="MmgE_PrpD_N"/>
</dbReference>
<accession>A0A1H5Z193</accession>
<feature type="domain" description="MmgE/PrpD C-terminal" evidence="3">
    <location>
        <begin position="260"/>
        <end position="423"/>
    </location>
</feature>
<name>A0A1H5Z193_9HYPH</name>
<dbReference type="Proteomes" id="UP000236743">
    <property type="component" value="Unassembled WGS sequence"/>
</dbReference>
<dbReference type="Pfam" id="PF19305">
    <property type="entry name" value="MmgE_PrpD_C"/>
    <property type="match status" value="1"/>
</dbReference>